<dbReference type="Pfam" id="PF02223">
    <property type="entry name" value="Thymidylate_kin"/>
    <property type="match status" value="1"/>
</dbReference>
<dbReference type="GO" id="GO:0006235">
    <property type="term" value="P:dTTP biosynthetic process"/>
    <property type="evidence" value="ECO:0007669"/>
    <property type="project" value="UniProtKB-UniRule"/>
</dbReference>
<keyword evidence="14" id="KW-1185">Reference proteome</keyword>
<dbReference type="GO" id="GO:0005829">
    <property type="term" value="C:cytosol"/>
    <property type="evidence" value="ECO:0007669"/>
    <property type="project" value="TreeGrafter"/>
</dbReference>
<sequence length="234" mass="25533">MSTVPPRPPAASPEPGPADALAPLAGAAVPRGRFITFEGIDGAGKSSQIAATVALLRARGLVVEQTREPGGTALGERLRELLLHEAMHLETEAMLMFAARREHLAARIEPALAAGCWVVCDRFSDATFAYQVGGRGLARDKFEALEAWVHPGLQPDLTLVFDLAPEIAAARVASSGADPDRFEREQRDFFVRVREAYLERARLAPQRICVVDADRAPDAIRAEIERLLGERFFR</sequence>
<dbReference type="Gene3D" id="3.40.50.300">
    <property type="entry name" value="P-loop containing nucleotide triphosphate hydrolases"/>
    <property type="match status" value="1"/>
</dbReference>
<dbReference type="PANTHER" id="PTHR10344:SF4">
    <property type="entry name" value="UMP-CMP KINASE 2, MITOCHONDRIAL"/>
    <property type="match status" value="1"/>
</dbReference>
<reference evidence="13 14" key="1">
    <citation type="submission" date="2016-12" db="EMBL/GenBank/DDBJ databases">
        <title>Complete genome sequence of Thauera chlorobenzoica, a Betaproteobacterium degrading haloaromatics anaerobically to CO2 and halides.</title>
        <authorList>
            <person name="Goris T."/>
            <person name="Mergelsberg M."/>
            <person name="Boll M."/>
        </authorList>
    </citation>
    <scope>NUCLEOTIDE SEQUENCE [LARGE SCALE GENOMIC DNA]</scope>
    <source>
        <strain evidence="13 14">3CB1</strain>
    </source>
</reference>
<evidence type="ECO:0000256" key="4">
    <source>
        <dbReference type="ARBA" id="ARBA00022679"/>
    </source>
</evidence>
<evidence type="ECO:0000256" key="12">
    <source>
        <dbReference type="HAMAP-Rule" id="MF_00165"/>
    </source>
</evidence>
<dbReference type="Proteomes" id="UP000185739">
    <property type="component" value="Chromosome"/>
</dbReference>
<proteinExistence type="inferred from homology"/>
<dbReference type="OrthoDB" id="9774907at2"/>
<dbReference type="EMBL" id="CP018839">
    <property type="protein sequence ID" value="APR05184.1"/>
    <property type="molecule type" value="Genomic_DNA"/>
</dbReference>
<feature type="binding site" evidence="12">
    <location>
        <begin position="39"/>
        <end position="46"/>
    </location>
    <ligand>
        <name>ATP</name>
        <dbReference type="ChEBI" id="CHEBI:30616"/>
    </ligand>
</feature>
<evidence type="ECO:0000256" key="8">
    <source>
        <dbReference type="ARBA" id="ARBA00022840"/>
    </source>
</evidence>
<evidence type="ECO:0000256" key="5">
    <source>
        <dbReference type="ARBA" id="ARBA00022727"/>
    </source>
</evidence>
<evidence type="ECO:0000256" key="6">
    <source>
        <dbReference type="ARBA" id="ARBA00022741"/>
    </source>
</evidence>
<gene>
    <name evidence="12" type="primary">tmk</name>
    <name evidence="13" type="ORF">Tchl_2344</name>
</gene>
<evidence type="ECO:0000313" key="13">
    <source>
        <dbReference type="EMBL" id="APR05184.1"/>
    </source>
</evidence>
<dbReference type="GO" id="GO:0005524">
    <property type="term" value="F:ATP binding"/>
    <property type="evidence" value="ECO:0007669"/>
    <property type="project" value="UniProtKB-UniRule"/>
</dbReference>
<dbReference type="InterPro" id="IPR018094">
    <property type="entry name" value="Thymidylate_kinase"/>
</dbReference>
<dbReference type="PANTHER" id="PTHR10344">
    <property type="entry name" value="THYMIDYLATE KINASE"/>
    <property type="match status" value="1"/>
</dbReference>
<keyword evidence="4 12" id="KW-0808">Transferase</keyword>
<dbReference type="GO" id="GO:0006227">
    <property type="term" value="P:dUDP biosynthetic process"/>
    <property type="evidence" value="ECO:0007669"/>
    <property type="project" value="TreeGrafter"/>
</dbReference>
<dbReference type="RefSeq" id="WP_075148587.1">
    <property type="nucleotide sequence ID" value="NZ_CP018839.1"/>
</dbReference>
<dbReference type="KEGG" id="tcl:Tchl_2344"/>
<evidence type="ECO:0000256" key="7">
    <source>
        <dbReference type="ARBA" id="ARBA00022777"/>
    </source>
</evidence>
<dbReference type="NCBIfam" id="TIGR00041">
    <property type="entry name" value="DTMP_kinase"/>
    <property type="match status" value="1"/>
</dbReference>
<comment type="catalytic activity">
    <reaction evidence="10 12">
        <text>dTMP + ATP = dTDP + ADP</text>
        <dbReference type="Rhea" id="RHEA:13517"/>
        <dbReference type="ChEBI" id="CHEBI:30616"/>
        <dbReference type="ChEBI" id="CHEBI:58369"/>
        <dbReference type="ChEBI" id="CHEBI:63528"/>
        <dbReference type="ChEBI" id="CHEBI:456216"/>
        <dbReference type="EC" id="2.7.4.9"/>
    </reaction>
</comment>
<evidence type="ECO:0000256" key="2">
    <source>
        <dbReference type="ARBA" id="ARBA00012980"/>
    </source>
</evidence>
<evidence type="ECO:0000256" key="3">
    <source>
        <dbReference type="ARBA" id="ARBA00017144"/>
    </source>
</evidence>
<dbReference type="EC" id="2.7.4.9" evidence="2 12"/>
<dbReference type="CDD" id="cd01672">
    <property type="entry name" value="TMPK"/>
    <property type="match status" value="1"/>
</dbReference>
<evidence type="ECO:0000313" key="14">
    <source>
        <dbReference type="Proteomes" id="UP000185739"/>
    </source>
</evidence>
<dbReference type="HAMAP" id="MF_00165">
    <property type="entry name" value="Thymidylate_kinase"/>
    <property type="match status" value="1"/>
</dbReference>
<keyword evidence="5 12" id="KW-0545">Nucleotide biosynthesis</keyword>
<evidence type="ECO:0000256" key="10">
    <source>
        <dbReference type="ARBA" id="ARBA00048743"/>
    </source>
</evidence>
<dbReference type="STRING" id="96773.Tchl_2344"/>
<evidence type="ECO:0000256" key="1">
    <source>
        <dbReference type="ARBA" id="ARBA00009776"/>
    </source>
</evidence>
<organism evidence="13 14">
    <name type="scientific">Thauera chlorobenzoica</name>
    <dbReference type="NCBI Taxonomy" id="96773"/>
    <lineage>
        <taxon>Bacteria</taxon>
        <taxon>Pseudomonadati</taxon>
        <taxon>Pseudomonadota</taxon>
        <taxon>Betaproteobacteria</taxon>
        <taxon>Rhodocyclales</taxon>
        <taxon>Zoogloeaceae</taxon>
        <taxon>Thauera</taxon>
    </lineage>
</organism>
<dbReference type="SUPFAM" id="SSF52540">
    <property type="entry name" value="P-loop containing nucleoside triphosphate hydrolases"/>
    <property type="match status" value="1"/>
</dbReference>
<dbReference type="GO" id="GO:0004798">
    <property type="term" value="F:dTMP kinase activity"/>
    <property type="evidence" value="ECO:0007669"/>
    <property type="project" value="UniProtKB-UniRule"/>
</dbReference>
<keyword evidence="6 12" id="KW-0547">Nucleotide-binding</keyword>
<dbReference type="AlphaFoldDB" id="A0A1H5RRM7"/>
<keyword evidence="8 12" id="KW-0067">ATP-binding</keyword>
<dbReference type="GO" id="GO:0006233">
    <property type="term" value="P:dTDP biosynthetic process"/>
    <property type="evidence" value="ECO:0007669"/>
    <property type="project" value="InterPro"/>
</dbReference>
<protein>
    <recommendedName>
        <fullName evidence="3 12">Thymidylate kinase</fullName>
        <ecNumber evidence="2 12">2.7.4.9</ecNumber>
    </recommendedName>
    <alternativeName>
        <fullName evidence="9 12">dTMP kinase</fullName>
    </alternativeName>
</protein>
<comment type="similarity">
    <text evidence="1 12">Belongs to the thymidylate kinase family.</text>
</comment>
<name>A0A1H5RRM7_9RHOO</name>
<dbReference type="InterPro" id="IPR039430">
    <property type="entry name" value="Thymidylate_kin-like_dom"/>
</dbReference>
<dbReference type="FunFam" id="3.40.50.300:FF:000225">
    <property type="entry name" value="Thymidylate kinase"/>
    <property type="match status" value="1"/>
</dbReference>
<dbReference type="InterPro" id="IPR027417">
    <property type="entry name" value="P-loop_NTPase"/>
</dbReference>
<keyword evidence="7 12" id="KW-0418">Kinase</keyword>
<evidence type="ECO:0000256" key="11">
    <source>
        <dbReference type="ARBA" id="ARBA00057735"/>
    </source>
</evidence>
<comment type="function">
    <text evidence="11 12">Phosphorylation of dTMP to form dTDP in both de novo and salvage pathways of dTTP synthesis.</text>
</comment>
<evidence type="ECO:0000256" key="9">
    <source>
        <dbReference type="ARBA" id="ARBA00029962"/>
    </source>
</evidence>
<accession>A0A1H5RRM7</accession>